<evidence type="ECO:0000313" key="3">
    <source>
        <dbReference type="Proteomes" id="UP001472677"/>
    </source>
</evidence>
<dbReference type="InterPro" id="IPR044730">
    <property type="entry name" value="RNase_H-like_dom_plant"/>
</dbReference>
<dbReference type="PANTHER" id="PTHR33033">
    <property type="entry name" value="POLYNUCLEOTIDYL TRANSFERASE, RIBONUCLEASE H-LIKE SUPERFAMILY PROTEIN-RELATED"/>
    <property type="match status" value="1"/>
</dbReference>
<comment type="caution">
    <text evidence="2">The sequence shown here is derived from an EMBL/GenBank/DDBJ whole genome shotgun (WGS) entry which is preliminary data.</text>
</comment>
<dbReference type="PANTHER" id="PTHR33033:SF118">
    <property type="entry name" value="OS02G0175302 PROTEIN"/>
    <property type="match status" value="1"/>
</dbReference>
<dbReference type="Pfam" id="PF13456">
    <property type="entry name" value="RVT_3"/>
    <property type="match status" value="1"/>
</dbReference>
<dbReference type="Gene3D" id="3.30.420.10">
    <property type="entry name" value="Ribonuclease H-like superfamily/Ribonuclease H"/>
    <property type="match status" value="1"/>
</dbReference>
<reference evidence="2 3" key="1">
    <citation type="journal article" date="2024" name="G3 (Bethesda)">
        <title>Genome assembly of Hibiscus sabdariffa L. provides insights into metabolisms of medicinal natural products.</title>
        <authorList>
            <person name="Kim T."/>
        </authorList>
    </citation>
    <scope>NUCLEOTIDE SEQUENCE [LARGE SCALE GENOMIC DNA]</scope>
    <source>
        <strain evidence="2">TK-2024</strain>
        <tissue evidence="2">Old leaves</tissue>
    </source>
</reference>
<evidence type="ECO:0000313" key="2">
    <source>
        <dbReference type="EMBL" id="KAK8596181.1"/>
    </source>
</evidence>
<dbReference type="EMBL" id="JBBPBM010000002">
    <property type="protein sequence ID" value="KAK8596181.1"/>
    <property type="molecule type" value="Genomic_DNA"/>
</dbReference>
<feature type="domain" description="RNase H type-1" evidence="1">
    <location>
        <begin position="16"/>
        <end position="137"/>
    </location>
</feature>
<proteinExistence type="predicted"/>
<dbReference type="SUPFAM" id="SSF53098">
    <property type="entry name" value="Ribonuclease H-like"/>
    <property type="match status" value="1"/>
</dbReference>
<name>A0ABR2G6N7_9ROSI</name>
<protein>
    <recommendedName>
        <fullName evidence="1">RNase H type-1 domain-containing protein</fullName>
    </recommendedName>
</protein>
<dbReference type="InterPro" id="IPR002156">
    <property type="entry name" value="RNaseH_domain"/>
</dbReference>
<sequence>MTENWCAHLVGSFKFNVDGVLYGSFGPDGIGGIFRDHPGKIILKFSKSVGYTNSSSAKLLAIKEAFESFVESTHVAVVNLVVESDCSNVVSSIGNPISCPMVFKDLVVNCLKASRGFNWKINLVRREFNCVTDVLAKTEIK</sequence>
<keyword evidence="3" id="KW-1185">Reference proteome</keyword>
<dbReference type="Proteomes" id="UP001472677">
    <property type="component" value="Unassembled WGS sequence"/>
</dbReference>
<accession>A0ABR2G6N7</accession>
<dbReference type="CDD" id="cd06222">
    <property type="entry name" value="RNase_H_like"/>
    <property type="match status" value="1"/>
</dbReference>
<evidence type="ECO:0000259" key="1">
    <source>
        <dbReference type="Pfam" id="PF13456"/>
    </source>
</evidence>
<organism evidence="2 3">
    <name type="scientific">Hibiscus sabdariffa</name>
    <name type="common">roselle</name>
    <dbReference type="NCBI Taxonomy" id="183260"/>
    <lineage>
        <taxon>Eukaryota</taxon>
        <taxon>Viridiplantae</taxon>
        <taxon>Streptophyta</taxon>
        <taxon>Embryophyta</taxon>
        <taxon>Tracheophyta</taxon>
        <taxon>Spermatophyta</taxon>
        <taxon>Magnoliopsida</taxon>
        <taxon>eudicotyledons</taxon>
        <taxon>Gunneridae</taxon>
        <taxon>Pentapetalae</taxon>
        <taxon>rosids</taxon>
        <taxon>malvids</taxon>
        <taxon>Malvales</taxon>
        <taxon>Malvaceae</taxon>
        <taxon>Malvoideae</taxon>
        <taxon>Hibiscus</taxon>
    </lineage>
</organism>
<dbReference type="InterPro" id="IPR012337">
    <property type="entry name" value="RNaseH-like_sf"/>
</dbReference>
<gene>
    <name evidence="2" type="ORF">V6N12_064680</name>
</gene>
<dbReference type="InterPro" id="IPR036397">
    <property type="entry name" value="RNaseH_sf"/>
</dbReference>